<keyword evidence="3 6" id="KW-0812">Transmembrane</keyword>
<dbReference type="PRINTS" id="PR00259">
    <property type="entry name" value="TMFOUR"/>
</dbReference>
<dbReference type="Gene3D" id="1.10.1450.10">
    <property type="entry name" value="Tetraspanin"/>
    <property type="match status" value="1"/>
</dbReference>
<dbReference type="AlphaFoldDB" id="A0A811KQZ9"/>
<evidence type="ECO:0000256" key="5">
    <source>
        <dbReference type="ARBA" id="ARBA00023136"/>
    </source>
</evidence>
<gene>
    <name evidence="7" type="ORF">BOKJ2_LOCUS7103</name>
</gene>
<dbReference type="InterPro" id="IPR018503">
    <property type="entry name" value="Tetraspanin_CS"/>
</dbReference>
<evidence type="ECO:0000256" key="2">
    <source>
        <dbReference type="ARBA" id="ARBA00006840"/>
    </source>
</evidence>
<dbReference type="InterPro" id="IPR000301">
    <property type="entry name" value="Tetraspanin_animals"/>
</dbReference>
<dbReference type="InterPro" id="IPR018499">
    <property type="entry name" value="Tetraspanin/Peripherin"/>
</dbReference>
<dbReference type="SUPFAM" id="SSF48652">
    <property type="entry name" value="Tetraspanin"/>
    <property type="match status" value="1"/>
</dbReference>
<evidence type="ECO:0000256" key="3">
    <source>
        <dbReference type="ARBA" id="ARBA00022692"/>
    </source>
</evidence>
<dbReference type="PROSITE" id="PS00421">
    <property type="entry name" value="TM4_1"/>
    <property type="match status" value="1"/>
</dbReference>
<evidence type="ECO:0000313" key="8">
    <source>
        <dbReference type="Proteomes" id="UP000614601"/>
    </source>
</evidence>
<dbReference type="EMBL" id="CAJFDH010000003">
    <property type="protein sequence ID" value="CAD5217469.1"/>
    <property type="molecule type" value="Genomic_DNA"/>
</dbReference>
<name>A0A811KQZ9_9BILA</name>
<dbReference type="Pfam" id="PF00335">
    <property type="entry name" value="Tetraspanin"/>
    <property type="match status" value="1"/>
</dbReference>
<evidence type="ECO:0000313" key="7">
    <source>
        <dbReference type="EMBL" id="CAD5217469.1"/>
    </source>
</evidence>
<comment type="similarity">
    <text evidence="2 6">Belongs to the tetraspanin (TM4SF) family.</text>
</comment>
<dbReference type="OrthoDB" id="432835at2759"/>
<keyword evidence="8" id="KW-1185">Reference proteome</keyword>
<feature type="transmembrane region" description="Helical" evidence="6">
    <location>
        <begin position="87"/>
        <end position="110"/>
    </location>
</feature>
<protein>
    <recommendedName>
        <fullName evidence="6">Tetraspanin</fullName>
    </recommendedName>
</protein>
<dbReference type="GO" id="GO:0005886">
    <property type="term" value="C:plasma membrane"/>
    <property type="evidence" value="ECO:0007669"/>
    <property type="project" value="TreeGrafter"/>
</dbReference>
<dbReference type="Proteomes" id="UP000783686">
    <property type="component" value="Unassembled WGS sequence"/>
</dbReference>
<dbReference type="Proteomes" id="UP000614601">
    <property type="component" value="Unassembled WGS sequence"/>
</dbReference>
<feature type="transmembrane region" description="Helical" evidence="6">
    <location>
        <begin position="49"/>
        <end position="75"/>
    </location>
</feature>
<comment type="caution">
    <text evidence="7">The sequence shown here is derived from an EMBL/GenBank/DDBJ whole genome shotgun (WGS) entry which is preliminary data.</text>
</comment>
<dbReference type="PIRSF" id="PIRSF002419">
    <property type="entry name" value="Tetraspanin"/>
    <property type="match status" value="1"/>
</dbReference>
<dbReference type="PANTHER" id="PTHR19282:SF477">
    <property type="entry name" value="TETRASPANIN"/>
    <property type="match status" value="1"/>
</dbReference>
<keyword evidence="4 6" id="KW-1133">Transmembrane helix</keyword>
<comment type="subcellular location">
    <subcellularLocation>
        <location evidence="1 6">Membrane</location>
        <topology evidence="1 6">Multi-pass membrane protein</topology>
    </subcellularLocation>
</comment>
<sequence length="274" mass="31157">MGTSDVLNINRRRFYFSNVVYFLMGAGFLAIGIHLYTEQHTYAALAPSSYSAMSTAGLCVCAGCMIMIVALIGYVGASLASKWLISVYILFVVILFLVQVVTLVVGFLHLDLARERIRHSLYSTINRTFVTDYGPESSFRLTWDYMQETLECCGVEGYDDWYYAARWPKNRFVPDSCCKAPFFGETSRDNCGKTNITKMFFENGCYQPFTDWLLRHLSVIRVFSVCFIVSESSLLFLSAKILSCLRKLKKASKAPSYRFTRTHRGDEKLITEAT</sequence>
<evidence type="ECO:0000256" key="6">
    <source>
        <dbReference type="RuleBase" id="RU361218"/>
    </source>
</evidence>
<organism evidence="7 8">
    <name type="scientific">Bursaphelenchus okinawaensis</name>
    <dbReference type="NCBI Taxonomy" id="465554"/>
    <lineage>
        <taxon>Eukaryota</taxon>
        <taxon>Metazoa</taxon>
        <taxon>Ecdysozoa</taxon>
        <taxon>Nematoda</taxon>
        <taxon>Chromadorea</taxon>
        <taxon>Rhabditida</taxon>
        <taxon>Tylenchina</taxon>
        <taxon>Tylenchomorpha</taxon>
        <taxon>Aphelenchoidea</taxon>
        <taxon>Aphelenchoididae</taxon>
        <taxon>Bursaphelenchus</taxon>
    </lineage>
</organism>
<feature type="transmembrane region" description="Helical" evidence="6">
    <location>
        <begin position="19"/>
        <end position="37"/>
    </location>
</feature>
<evidence type="ECO:0000256" key="1">
    <source>
        <dbReference type="ARBA" id="ARBA00004141"/>
    </source>
</evidence>
<reference evidence="7" key="1">
    <citation type="submission" date="2020-09" db="EMBL/GenBank/DDBJ databases">
        <authorList>
            <person name="Kikuchi T."/>
        </authorList>
    </citation>
    <scope>NUCLEOTIDE SEQUENCE</scope>
    <source>
        <strain evidence="7">SH1</strain>
    </source>
</reference>
<dbReference type="InterPro" id="IPR008952">
    <property type="entry name" value="Tetraspanin_EC2_sf"/>
</dbReference>
<dbReference type="PANTHER" id="PTHR19282">
    <property type="entry name" value="TETRASPANIN"/>
    <property type="match status" value="1"/>
</dbReference>
<comment type="caution">
    <text evidence="6">Lacks conserved residue(s) required for the propagation of feature annotation.</text>
</comment>
<keyword evidence="5 6" id="KW-0472">Membrane</keyword>
<evidence type="ECO:0000256" key="4">
    <source>
        <dbReference type="ARBA" id="ARBA00022989"/>
    </source>
</evidence>
<accession>A0A811KQZ9</accession>
<dbReference type="EMBL" id="CAJFCW020000003">
    <property type="protein sequence ID" value="CAG9107843.1"/>
    <property type="molecule type" value="Genomic_DNA"/>
</dbReference>
<proteinExistence type="inferred from homology"/>